<name>A0ABW5WRV7_9STAP</name>
<keyword evidence="2" id="KW-0472">Membrane</keyword>
<comment type="caution">
    <text evidence="3">The sequence shown here is derived from an EMBL/GenBank/DDBJ whole genome shotgun (WGS) entry which is preliminary data.</text>
</comment>
<keyword evidence="2" id="KW-0812">Transmembrane</keyword>
<feature type="region of interest" description="Disordered" evidence="1">
    <location>
        <begin position="58"/>
        <end position="93"/>
    </location>
</feature>
<dbReference type="Proteomes" id="UP001597519">
    <property type="component" value="Unassembled WGS sequence"/>
</dbReference>
<sequence>MTNENDKSNKNYVTQVELYKHTQKMHDKLDDKIDEIDDKHTERNHELKILITTMTETNKSIENNTSRTAESVEKLSSELKQSHSETSNKVSDLSYRTKKIEDDKAGRITIMVALIGGGLTLLGVILKPFIESIFM</sequence>
<proteinExistence type="predicted"/>
<dbReference type="EMBL" id="JBHUOQ010000001">
    <property type="protein sequence ID" value="MFD2829242.1"/>
    <property type="molecule type" value="Genomic_DNA"/>
</dbReference>
<gene>
    <name evidence="3" type="ORF">ACFSX4_02105</name>
</gene>
<accession>A0ABW5WRV7</accession>
<evidence type="ECO:0000313" key="3">
    <source>
        <dbReference type="EMBL" id="MFD2829242.1"/>
    </source>
</evidence>
<feature type="compositionally biased region" description="Basic and acidic residues" evidence="1">
    <location>
        <begin position="70"/>
        <end position="83"/>
    </location>
</feature>
<feature type="compositionally biased region" description="Polar residues" evidence="1">
    <location>
        <begin position="58"/>
        <end position="69"/>
    </location>
</feature>
<keyword evidence="4" id="KW-1185">Reference proteome</keyword>
<organism evidence="3 4">
    <name type="scientific">Corticicoccus populi</name>
    <dbReference type="NCBI Taxonomy" id="1812821"/>
    <lineage>
        <taxon>Bacteria</taxon>
        <taxon>Bacillati</taxon>
        <taxon>Bacillota</taxon>
        <taxon>Bacilli</taxon>
        <taxon>Bacillales</taxon>
        <taxon>Staphylococcaceae</taxon>
        <taxon>Corticicoccus</taxon>
    </lineage>
</organism>
<keyword evidence="2" id="KW-1133">Transmembrane helix</keyword>
<feature type="transmembrane region" description="Helical" evidence="2">
    <location>
        <begin position="108"/>
        <end position="130"/>
    </location>
</feature>
<reference evidence="4" key="1">
    <citation type="journal article" date="2019" name="Int. J. Syst. Evol. Microbiol.">
        <title>The Global Catalogue of Microorganisms (GCM) 10K type strain sequencing project: providing services to taxonomists for standard genome sequencing and annotation.</title>
        <authorList>
            <consortium name="The Broad Institute Genomics Platform"/>
            <consortium name="The Broad Institute Genome Sequencing Center for Infectious Disease"/>
            <person name="Wu L."/>
            <person name="Ma J."/>
        </authorList>
    </citation>
    <scope>NUCLEOTIDE SEQUENCE [LARGE SCALE GENOMIC DNA]</scope>
    <source>
        <strain evidence="4">KCTC 33575</strain>
    </source>
</reference>
<dbReference type="RefSeq" id="WP_377771072.1">
    <property type="nucleotide sequence ID" value="NZ_JBHUOQ010000001.1"/>
</dbReference>
<protein>
    <submittedName>
        <fullName evidence="3">Uncharacterized protein</fullName>
    </submittedName>
</protein>
<evidence type="ECO:0000256" key="2">
    <source>
        <dbReference type="SAM" id="Phobius"/>
    </source>
</evidence>
<evidence type="ECO:0000313" key="4">
    <source>
        <dbReference type="Proteomes" id="UP001597519"/>
    </source>
</evidence>
<evidence type="ECO:0000256" key="1">
    <source>
        <dbReference type="SAM" id="MobiDB-lite"/>
    </source>
</evidence>